<dbReference type="Pfam" id="PF17863">
    <property type="entry name" value="AAA_lid_2"/>
    <property type="match status" value="1"/>
</dbReference>
<dbReference type="GO" id="GO:0016887">
    <property type="term" value="F:ATP hydrolysis activity"/>
    <property type="evidence" value="ECO:0007669"/>
    <property type="project" value="InterPro"/>
</dbReference>
<dbReference type="Gene3D" id="3.40.50.300">
    <property type="entry name" value="P-loop containing nucleotide triphosphate hydrolases"/>
    <property type="match status" value="1"/>
</dbReference>
<organism evidence="3 4">
    <name type="scientific">Amedibacterium intestinale</name>
    <dbReference type="NCBI Taxonomy" id="2583452"/>
    <lineage>
        <taxon>Bacteria</taxon>
        <taxon>Bacillati</taxon>
        <taxon>Bacillota</taxon>
        <taxon>Erysipelotrichia</taxon>
        <taxon>Erysipelotrichales</taxon>
        <taxon>Erysipelotrichaceae</taxon>
        <taxon>Amedibacterium</taxon>
    </lineage>
</organism>
<dbReference type="InterPro" id="IPR027417">
    <property type="entry name" value="P-loop_NTPase"/>
</dbReference>
<reference evidence="4" key="1">
    <citation type="submission" date="2019-05" db="EMBL/GenBank/DDBJ databases">
        <title>Complete genome sequencing of Absiella argi strain JCM 30884.</title>
        <authorList>
            <person name="Sakamoto M."/>
            <person name="Murakami T."/>
            <person name="Mori H."/>
        </authorList>
    </citation>
    <scope>NUCLEOTIDE SEQUENCE [LARGE SCALE GENOMIC DNA]</scope>
    <source>
        <strain evidence="4">JCM 30884</strain>
    </source>
</reference>
<evidence type="ECO:0000259" key="1">
    <source>
        <dbReference type="Pfam" id="PF07726"/>
    </source>
</evidence>
<accession>A0A6N4TJ90</accession>
<dbReference type="InterPro" id="IPR041628">
    <property type="entry name" value="ChlI/MoxR_AAA_lid"/>
</dbReference>
<protein>
    <submittedName>
        <fullName evidence="3">ATPase</fullName>
    </submittedName>
</protein>
<evidence type="ECO:0000313" key="3">
    <source>
        <dbReference type="EMBL" id="BBK22465.1"/>
    </source>
</evidence>
<dbReference type="PANTHER" id="PTHR42759:SF5">
    <property type="entry name" value="METHANOL DEHYDROGENASE REGULATOR"/>
    <property type="match status" value="1"/>
</dbReference>
<dbReference type="InterPro" id="IPR011703">
    <property type="entry name" value="ATPase_AAA-3"/>
</dbReference>
<evidence type="ECO:0000259" key="2">
    <source>
        <dbReference type="Pfam" id="PF17863"/>
    </source>
</evidence>
<name>A0A6N4TJ90_9FIRM</name>
<evidence type="ECO:0000313" key="4">
    <source>
        <dbReference type="Proteomes" id="UP000464754"/>
    </source>
</evidence>
<proteinExistence type="predicted"/>
<dbReference type="AlphaFoldDB" id="A0A6N4TJ90"/>
<dbReference type="PANTHER" id="PTHR42759">
    <property type="entry name" value="MOXR FAMILY PROTEIN"/>
    <property type="match status" value="1"/>
</dbReference>
<dbReference type="PIRSF" id="PIRSF002849">
    <property type="entry name" value="AAA_ATPase_chaperone_MoxR_prd"/>
    <property type="match status" value="1"/>
</dbReference>
<dbReference type="Proteomes" id="UP000464754">
    <property type="component" value="Chromosome"/>
</dbReference>
<gene>
    <name evidence="3" type="ORF">Aargi30884_13680</name>
</gene>
<dbReference type="EMBL" id="AP019695">
    <property type="protein sequence ID" value="BBK22465.1"/>
    <property type="molecule type" value="Genomic_DNA"/>
</dbReference>
<dbReference type="GO" id="GO:0005524">
    <property type="term" value="F:ATP binding"/>
    <property type="evidence" value="ECO:0007669"/>
    <property type="project" value="InterPro"/>
</dbReference>
<dbReference type="Pfam" id="PF07726">
    <property type="entry name" value="AAA_3"/>
    <property type="match status" value="1"/>
</dbReference>
<feature type="domain" description="ChlI/MoxR AAA lid" evidence="2">
    <location>
        <begin position="228"/>
        <end position="299"/>
    </location>
</feature>
<feature type="domain" description="ATPase AAA-3" evidence="1">
    <location>
        <begin position="36"/>
        <end position="165"/>
    </location>
</feature>
<dbReference type="KEGG" id="aarg:Aargi30884_13680"/>
<keyword evidence="4" id="KW-1185">Reference proteome</keyword>
<dbReference type="InterPro" id="IPR050764">
    <property type="entry name" value="CbbQ/NirQ/NorQ/GpvN"/>
</dbReference>
<dbReference type="SUPFAM" id="SSF52540">
    <property type="entry name" value="P-loop containing nucleoside triphosphate hydrolases"/>
    <property type="match status" value="1"/>
</dbReference>
<dbReference type="Gene3D" id="1.10.8.80">
    <property type="entry name" value="Magnesium chelatase subunit I, C-Terminal domain"/>
    <property type="match status" value="1"/>
</dbReference>
<sequence length="312" mass="34779">MVMRKTELILQEVQKAVVGKDEQAKKILMTMLAKGHVLLEDIPGVGKTMMAAAFAKAMQLETKRIQFTVDVLPSDVVGFSMIDAKSGELQFHKGAVFCNIFLADEINRTSSKTQAALLEVMEEGQVTIDGYTQKVPSPFTVIATQNPFGSAGTQLLPESQLDRFTICLHMGYPTQEEEVEILKRKQTPASYEVQPVISACDMLEMQKECEQVYIHEHLLIYIVELLNATRNHASIYQGASPRAGISLVNMAKASAYLNGRDYVVPKDIVYVFQDVIAHRIHIKQDNGNIQKKTQILNEILLSITPPKAEKSK</sequence>